<feature type="transmembrane region" description="Helical" evidence="7">
    <location>
        <begin position="128"/>
        <end position="149"/>
    </location>
</feature>
<name>A0A4U7AXG5_9PEZI</name>
<comment type="caution">
    <text evidence="9">The sequence shown here is derived from an EMBL/GenBank/DDBJ whole genome shotgun (WGS) entry which is preliminary data.</text>
</comment>
<sequence length="357" mass="39735">MLIPTTIFAGLDGVEIIALVFLVLLLNSFVLRLYVRLRILRQFDLADWAMVFTFILTASQCIVSIVSGRFARDFFSNGNTASILVNRKMTKASNALYCLILAGLKVSLGAFFLKIFSHKRLQTVTIHVLVGLTVVCAVIYFGFASFTCAQLKTPTIERGRCEWQGAYNIVFYIFSVLNIIGDFFLTSMGISALWVARLPVQTKVPACLLLSLGCMSAIAAIIRFILLVELSEERIFTRQSLAVGQWTLVEQGSGVVAANLLMLRPLMAVILHRIRGVSTAEHRGYETENLESRRLGLRIATKPQLEHTHGEAYLLRDITGETTPQTDEEKGHAEDTFSHASAPSRQSSRLYDATRHV</sequence>
<evidence type="ECO:0000259" key="8">
    <source>
        <dbReference type="Pfam" id="PF20684"/>
    </source>
</evidence>
<evidence type="ECO:0000256" key="3">
    <source>
        <dbReference type="ARBA" id="ARBA00022989"/>
    </source>
</evidence>
<dbReference type="AlphaFoldDB" id="A0A4U7AXG5"/>
<feature type="transmembrane region" description="Helical" evidence="7">
    <location>
        <begin position="169"/>
        <end position="195"/>
    </location>
</feature>
<dbReference type="Proteomes" id="UP000308133">
    <property type="component" value="Unassembled WGS sequence"/>
</dbReference>
<feature type="compositionally biased region" description="Polar residues" evidence="6">
    <location>
        <begin position="338"/>
        <end position="349"/>
    </location>
</feature>
<comment type="similarity">
    <text evidence="5">Belongs to the SAT4 family.</text>
</comment>
<feature type="compositionally biased region" description="Basic and acidic residues" evidence="6">
    <location>
        <begin position="327"/>
        <end position="337"/>
    </location>
</feature>
<gene>
    <name evidence="9" type="ORF">C1H76_4320</name>
</gene>
<evidence type="ECO:0000313" key="9">
    <source>
        <dbReference type="EMBL" id="TKX23253.1"/>
    </source>
</evidence>
<feature type="transmembrane region" description="Helical" evidence="7">
    <location>
        <begin position="207"/>
        <end position="228"/>
    </location>
</feature>
<keyword evidence="4 7" id="KW-0472">Membrane</keyword>
<dbReference type="GO" id="GO:0016020">
    <property type="term" value="C:membrane"/>
    <property type="evidence" value="ECO:0007669"/>
    <property type="project" value="UniProtKB-SubCell"/>
</dbReference>
<evidence type="ECO:0000256" key="5">
    <source>
        <dbReference type="ARBA" id="ARBA00038359"/>
    </source>
</evidence>
<organism evidence="9 10">
    <name type="scientific">Elsinoe australis</name>
    <dbReference type="NCBI Taxonomy" id="40998"/>
    <lineage>
        <taxon>Eukaryota</taxon>
        <taxon>Fungi</taxon>
        <taxon>Dikarya</taxon>
        <taxon>Ascomycota</taxon>
        <taxon>Pezizomycotina</taxon>
        <taxon>Dothideomycetes</taxon>
        <taxon>Dothideomycetidae</taxon>
        <taxon>Myriangiales</taxon>
        <taxon>Elsinoaceae</taxon>
        <taxon>Elsinoe</taxon>
    </lineage>
</organism>
<keyword evidence="2 7" id="KW-0812">Transmembrane</keyword>
<proteinExistence type="inferred from homology"/>
<dbReference type="PANTHER" id="PTHR33048">
    <property type="entry name" value="PTH11-LIKE INTEGRAL MEMBRANE PROTEIN (AFU_ORTHOLOGUE AFUA_5G11245)"/>
    <property type="match status" value="1"/>
</dbReference>
<feature type="domain" description="Rhodopsin" evidence="8">
    <location>
        <begin position="31"/>
        <end position="268"/>
    </location>
</feature>
<evidence type="ECO:0000256" key="7">
    <source>
        <dbReference type="SAM" id="Phobius"/>
    </source>
</evidence>
<comment type="subcellular location">
    <subcellularLocation>
        <location evidence="1">Membrane</location>
        <topology evidence="1">Multi-pass membrane protein</topology>
    </subcellularLocation>
</comment>
<reference evidence="9 10" key="1">
    <citation type="submission" date="2018-02" db="EMBL/GenBank/DDBJ databases">
        <title>Draft genome sequences of Elsinoe sp., causing black scab on jojoba.</title>
        <authorList>
            <person name="Stodart B."/>
            <person name="Jeffress S."/>
            <person name="Ash G."/>
            <person name="Arun Chinnappa K."/>
        </authorList>
    </citation>
    <scope>NUCLEOTIDE SEQUENCE [LARGE SCALE GENOMIC DNA]</scope>
    <source>
        <strain evidence="9 10">Hillstone_2</strain>
    </source>
</reference>
<evidence type="ECO:0000256" key="4">
    <source>
        <dbReference type="ARBA" id="ARBA00023136"/>
    </source>
</evidence>
<evidence type="ECO:0000256" key="6">
    <source>
        <dbReference type="SAM" id="MobiDB-lite"/>
    </source>
</evidence>
<feature type="transmembrane region" description="Helical" evidence="7">
    <location>
        <begin position="94"/>
        <end position="116"/>
    </location>
</feature>
<feature type="region of interest" description="Disordered" evidence="6">
    <location>
        <begin position="316"/>
        <end position="357"/>
    </location>
</feature>
<evidence type="ECO:0000256" key="1">
    <source>
        <dbReference type="ARBA" id="ARBA00004141"/>
    </source>
</evidence>
<evidence type="ECO:0000313" key="10">
    <source>
        <dbReference type="Proteomes" id="UP000308133"/>
    </source>
</evidence>
<dbReference type="PANTHER" id="PTHR33048:SF47">
    <property type="entry name" value="INTEGRAL MEMBRANE PROTEIN-RELATED"/>
    <property type="match status" value="1"/>
</dbReference>
<feature type="transmembrane region" description="Helical" evidence="7">
    <location>
        <begin position="16"/>
        <end position="35"/>
    </location>
</feature>
<protein>
    <recommendedName>
        <fullName evidence="8">Rhodopsin domain-containing protein</fullName>
    </recommendedName>
</protein>
<dbReference type="InterPro" id="IPR049326">
    <property type="entry name" value="Rhodopsin_dom_fungi"/>
</dbReference>
<feature type="transmembrane region" description="Helical" evidence="7">
    <location>
        <begin position="47"/>
        <end position="66"/>
    </location>
</feature>
<dbReference type="InterPro" id="IPR052337">
    <property type="entry name" value="SAT4-like"/>
</dbReference>
<dbReference type="Pfam" id="PF20684">
    <property type="entry name" value="Fung_rhodopsin"/>
    <property type="match status" value="1"/>
</dbReference>
<dbReference type="EMBL" id="PTQR01000054">
    <property type="protein sequence ID" value="TKX23253.1"/>
    <property type="molecule type" value="Genomic_DNA"/>
</dbReference>
<evidence type="ECO:0000256" key="2">
    <source>
        <dbReference type="ARBA" id="ARBA00022692"/>
    </source>
</evidence>
<keyword evidence="3 7" id="KW-1133">Transmembrane helix</keyword>
<accession>A0A4U7AXG5</accession>